<dbReference type="AlphaFoldDB" id="A0AAU9SR23"/>
<keyword evidence="2" id="KW-0677">Repeat</keyword>
<dbReference type="PROSITE" id="PS50082">
    <property type="entry name" value="WD_REPEATS_2"/>
    <property type="match status" value="2"/>
</dbReference>
<reference evidence="4 5" key="1">
    <citation type="submission" date="2022-03" db="EMBL/GenBank/DDBJ databases">
        <authorList>
            <person name="Nunn A."/>
            <person name="Chopra R."/>
            <person name="Nunn A."/>
            <person name="Contreras Garrido A."/>
        </authorList>
    </citation>
    <scope>NUCLEOTIDE SEQUENCE [LARGE SCALE GENOMIC DNA]</scope>
</reference>
<dbReference type="InterPro" id="IPR001680">
    <property type="entry name" value="WD40_rpt"/>
</dbReference>
<evidence type="ECO:0000256" key="2">
    <source>
        <dbReference type="ARBA" id="ARBA00022737"/>
    </source>
</evidence>
<dbReference type="Pfam" id="PF00400">
    <property type="entry name" value="WD40"/>
    <property type="match status" value="3"/>
</dbReference>
<dbReference type="SMART" id="SM00320">
    <property type="entry name" value="WD40"/>
    <property type="match status" value="6"/>
</dbReference>
<dbReference type="InterPro" id="IPR036322">
    <property type="entry name" value="WD40_repeat_dom_sf"/>
</dbReference>
<dbReference type="Gene3D" id="2.130.10.10">
    <property type="entry name" value="YVTN repeat-like/Quinoprotein amine dehydrogenase"/>
    <property type="match status" value="1"/>
</dbReference>
<sequence length="661" mass="72381">MFLNSLPQLLLRDVFVPISKKPSEDEPTHVAWLEAKLAVGNAQGIMDYLSQEEDSMFFDAKEEMVASKPSAFGFHLWNDSPKSVVERRRKFLEWMGVEEDVVQSKSLDVESGLDVGAQKNCVEAEQRSEGFSSSSSLSSSSSSVEVSEELSLRVDKNVGGCDVTRRQSSSMASCSGSRCCQVKETEKQSNVAGLITSFKKGWFARLRSMGCTADTKVETSGRTRASSGSGHGDVISRVKVKHCKKQAKELSALYQSQDIKAHDGSILAMKFSGDGKYLASSGEDGVVRVWKVVEDKRSRLRRDCLNEINPSCMYFEVNDLSQLKPVLLGEVKPNKTTESFRKTSDSSCVVFPSKSVATTVLEFSLTIAMFNPVNENYFMSGSIDGKVRIWNISGCNVVDWADLKDIISAVCYRPDGQGGIIGSLTGKCRFFSMNGEYLELDSQIHLHSKKKSSNKRITGFQFLPQDQSKVLVVSADSKVRVLQGNNVVKKYKGVCKTRSLTSASLTSDGKHIVSACEDSNVYIWSNEEESNSSSSSSSSSQTKKIRSFERFSTNASVAATWCGFSDHNSTTLPFSSPSCLSLNEGFVPGSISKGSATWPEENLPADPLSKSAMTASHCKFLKSSYQRATSSLAWGMVIVTGGWDGRIRTFQNYGLPVATTT</sequence>
<dbReference type="SUPFAM" id="SSF50978">
    <property type="entry name" value="WD40 repeat-like"/>
    <property type="match status" value="1"/>
</dbReference>
<dbReference type="PROSITE" id="PS50294">
    <property type="entry name" value="WD_REPEATS_REGION"/>
    <property type="match status" value="1"/>
</dbReference>
<evidence type="ECO:0000256" key="3">
    <source>
        <dbReference type="PROSITE-ProRule" id="PRU00221"/>
    </source>
</evidence>
<proteinExistence type="predicted"/>
<evidence type="ECO:0008006" key="6">
    <source>
        <dbReference type="Google" id="ProtNLM"/>
    </source>
</evidence>
<evidence type="ECO:0000313" key="5">
    <source>
        <dbReference type="Proteomes" id="UP000836841"/>
    </source>
</evidence>
<name>A0AAU9SR23_THLAR</name>
<organism evidence="4 5">
    <name type="scientific">Thlaspi arvense</name>
    <name type="common">Field penny-cress</name>
    <dbReference type="NCBI Taxonomy" id="13288"/>
    <lineage>
        <taxon>Eukaryota</taxon>
        <taxon>Viridiplantae</taxon>
        <taxon>Streptophyta</taxon>
        <taxon>Embryophyta</taxon>
        <taxon>Tracheophyta</taxon>
        <taxon>Spermatophyta</taxon>
        <taxon>Magnoliopsida</taxon>
        <taxon>eudicotyledons</taxon>
        <taxon>Gunneridae</taxon>
        <taxon>Pentapetalae</taxon>
        <taxon>rosids</taxon>
        <taxon>malvids</taxon>
        <taxon>Brassicales</taxon>
        <taxon>Brassicaceae</taxon>
        <taxon>Thlaspideae</taxon>
        <taxon>Thlaspi</taxon>
    </lineage>
</organism>
<feature type="repeat" description="WD" evidence="3">
    <location>
        <begin position="259"/>
        <end position="300"/>
    </location>
</feature>
<feature type="repeat" description="WD" evidence="3">
    <location>
        <begin position="374"/>
        <end position="393"/>
    </location>
</feature>
<keyword evidence="1 3" id="KW-0853">WD repeat</keyword>
<keyword evidence="5" id="KW-1185">Reference proteome</keyword>
<dbReference type="Proteomes" id="UP000836841">
    <property type="component" value="Chromosome 6"/>
</dbReference>
<dbReference type="EMBL" id="OU466862">
    <property type="protein sequence ID" value="CAH2070099.1"/>
    <property type="molecule type" value="Genomic_DNA"/>
</dbReference>
<evidence type="ECO:0000313" key="4">
    <source>
        <dbReference type="EMBL" id="CAH2070099.1"/>
    </source>
</evidence>
<dbReference type="InterPro" id="IPR015943">
    <property type="entry name" value="WD40/YVTN_repeat-like_dom_sf"/>
</dbReference>
<gene>
    <name evidence="4" type="ORF">TAV2_LOCUS18515</name>
</gene>
<dbReference type="PANTHER" id="PTHR14221:SF64">
    <property type="entry name" value="SIMILARITY TO UNKNOWN PROTEIN"/>
    <property type="match status" value="1"/>
</dbReference>
<dbReference type="InterPro" id="IPR040324">
    <property type="entry name" value="WDR44/Dgr2"/>
</dbReference>
<accession>A0AAU9SR23</accession>
<evidence type="ECO:0000256" key="1">
    <source>
        <dbReference type="ARBA" id="ARBA00022574"/>
    </source>
</evidence>
<dbReference type="PANTHER" id="PTHR14221">
    <property type="entry name" value="WD REPEAT DOMAIN 44"/>
    <property type="match status" value="1"/>
</dbReference>
<protein>
    <recommendedName>
        <fullName evidence="6">WD repeat-containing protein 44</fullName>
    </recommendedName>
</protein>